<dbReference type="EMBL" id="ML119662">
    <property type="protein sequence ID" value="RPA83910.1"/>
    <property type="molecule type" value="Genomic_DNA"/>
</dbReference>
<proteinExistence type="predicted"/>
<keyword evidence="3" id="KW-1185">Reference proteome</keyword>
<feature type="compositionally biased region" description="Low complexity" evidence="1">
    <location>
        <begin position="156"/>
        <end position="167"/>
    </location>
</feature>
<evidence type="ECO:0000313" key="2">
    <source>
        <dbReference type="EMBL" id="RPA83910.1"/>
    </source>
</evidence>
<protein>
    <submittedName>
        <fullName evidence="2">Uncharacterized protein</fullName>
    </submittedName>
</protein>
<feature type="region of interest" description="Disordered" evidence="1">
    <location>
        <begin position="134"/>
        <end position="196"/>
    </location>
</feature>
<dbReference type="STRING" id="1160509.A0A3N4IIC9"/>
<sequence>MERQTSEARNPAKRTKTSKSSENAPNKSNAEGTNGQGVGTMGSAMVASSSTSAPLLSNTGTIQTLDIPLVPVSLASGSSGIQTSASVGFAGLGGFKKIPRITAPLDVPLAATPTPENDYGPEGTSLKAPERFVIPLPIPVPGPPKQKQQSRRNKQTTTSSTPANPNPNEEDDSNPAQPKYKNPNAFRKPVSPRKRKFMGRIQQASIMRADDIRLQQQSVATPSTLPTGQPATHVMDTTPDVATEPSVADVDRVLQERSAPNTRALNHDIPNPTWSGQDENQIIQVTQEQSLMDITDYFNTVMLTEPFNANHGKVLEHVQKARSDLDITQLRIEKGSFDFNGNGADATEDDDDIVPLDIPVHVFGEEARMEETFIPDNLVDDLFDDAEQVAEKDKDWEDLVAETEDADDVTPDHKFHIALSTFWMAFNLSVQAYGAFIEVMNLLPEIPGVPRLPKSLQRLHKWADKHLPPTISREGTVQLVTRGLPAGLPKALNPKDKLMYCDPVEMTRVIVQNNRIRKRLYSGMQILVEQPYELWHSRAWGSSNRVSSGMYAFYGNTETTPYIRNPILVGDIVAYKVNPSNRSTSTSMQDSGALSHPFSEPIVRYGRIRQTCLDMKFRKTGECCAFIDPIIHLDDIQNWFPSAMVTLILNIIKNANDRHQDSCPAFAGAADVILLEEMADLVYTTNITEFIEQSTFLDSRNMPNTPQNIAVKFVARYDPAVPSASDSTSKIQKEQISVREAMFRHFLRGELEVKAYGRQQIIDDFVNQAKGPIISIPTLSFWDAYGTFGKGTCMYMSFLGGYSCLAGLPYSDRMSMKNYLPHAMGPMGCDMWTVMGVMGKKYRRLESNGIKSHKANNSCRMCSVDIHNRHSLTFNIHHNERFYHREEEKRAVCLKLPSAEKRKQALRTEGFKPESSPFLQARMTLDPFLHFPPESCHVLLSEILERIYAEAMREFPYTPDWFRIQDPIAHYASFSYSQKGQAAQANPFILRHVLRDSMIPAYAYEHLTKEFAKELFHLNFTVSDLVRLLDVSKFEWYLANIFSAPHAQFAETTALVFKQGYTDSDLKTLRIRLIQMVDLMTRFAIVSKDVDKIEKRSNIHALMHLHDFALEYGTLINIDCSPGEARHKPFKDHARQSNKKEVPRQLLSCVSRTFRISCVVDGSYEEQWPDITAKLREIQLTCPRTFNRIVTNKTKLEERGVDSDTIKSRQEEAEDTTTGGLINFGILRGPLVLKKRNTRLFPAIVRQGDWLRTELSKQLQDMHEHAIPLNYKPFRVGYYKRLSFISQRRGRFEQDMVLKAGRFYAYVDDNDNDHDNTPSREPPNIGILEAFLEYKEALDPLHFAVFRRLSKLTTDRVLHQCTLYTSISDSTATDPNFTTFSKGFELVPVDNIIHANEHVIEFKGLDPTTITNLRQKDTAGKRIWWRSPWYTKSY</sequence>
<evidence type="ECO:0000256" key="1">
    <source>
        <dbReference type="SAM" id="MobiDB-lite"/>
    </source>
</evidence>
<evidence type="ECO:0000313" key="3">
    <source>
        <dbReference type="Proteomes" id="UP000275078"/>
    </source>
</evidence>
<feature type="region of interest" description="Disordered" evidence="1">
    <location>
        <begin position="1"/>
        <end position="53"/>
    </location>
</feature>
<gene>
    <name evidence="2" type="ORF">BJ508DRAFT_304432</name>
</gene>
<organism evidence="2 3">
    <name type="scientific">Ascobolus immersus RN42</name>
    <dbReference type="NCBI Taxonomy" id="1160509"/>
    <lineage>
        <taxon>Eukaryota</taxon>
        <taxon>Fungi</taxon>
        <taxon>Dikarya</taxon>
        <taxon>Ascomycota</taxon>
        <taxon>Pezizomycotina</taxon>
        <taxon>Pezizomycetes</taxon>
        <taxon>Pezizales</taxon>
        <taxon>Ascobolaceae</taxon>
        <taxon>Ascobolus</taxon>
    </lineage>
</organism>
<feature type="compositionally biased region" description="Polar residues" evidence="1">
    <location>
        <begin position="18"/>
        <end position="33"/>
    </location>
</feature>
<accession>A0A3N4IIC9</accession>
<reference evidence="2 3" key="1">
    <citation type="journal article" date="2018" name="Nat. Ecol. Evol.">
        <title>Pezizomycetes genomes reveal the molecular basis of ectomycorrhizal truffle lifestyle.</title>
        <authorList>
            <person name="Murat C."/>
            <person name="Payen T."/>
            <person name="Noel B."/>
            <person name="Kuo A."/>
            <person name="Morin E."/>
            <person name="Chen J."/>
            <person name="Kohler A."/>
            <person name="Krizsan K."/>
            <person name="Balestrini R."/>
            <person name="Da Silva C."/>
            <person name="Montanini B."/>
            <person name="Hainaut M."/>
            <person name="Levati E."/>
            <person name="Barry K.W."/>
            <person name="Belfiori B."/>
            <person name="Cichocki N."/>
            <person name="Clum A."/>
            <person name="Dockter R.B."/>
            <person name="Fauchery L."/>
            <person name="Guy J."/>
            <person name="Iotti M."/>
            <person name="Le Tacon F."/>
            <person name="Lindquist E.A."/>
            <person name="Lipzen A."/>
            <person name="Malagnac F."/>
            <person name="Mello A."/>
            <person name="Molinier V."/>
            <person name="Miyauchi S."/>
            <person name="Poulain J."/>
            <person name="Riccioni C."/>
            <person name="Rubini A."/>
            <person name="Sitrit Y."/>
            <person name="Splivallo R."/>
            <person name="Traeger S."/>
            <person name="Wang M."/>
            <person name="Zifcakova L."/>
            <person name="Wipf D."/>
            <person name="Zambonelli A."/>
            <person name="Paolocci F."/>
            <person name="Nowrousian M."/>
            <person name="Ottonello S."/>
            <person name="Baldrian P."/>
            <person name="Spatafora J.W."/>
            <person name="Henrissat B."/>
            <person name="Nagy L.G."/>
            <person name="Aury J.M."/>
            <person name="Wincker P."/>
            <person name="Grigoriev I.V."/>
            <person name="Bonfante P."/>
            <person name="Martin F.M."/>
        </authorList>
    </citation>
    <scope>NUCLEOTIDE SEQUENCE [LARGE SCALE GENOMIC DNA]</scope>
    <source>
        <strain evidence="2 3">RN42</strain>
    </source>
</reference>
<dbReference type="Proteomes" id="UP000275078">
    <property type="component" value="Unassembled WGS sequence"/>
</dbReference>
<name>A0A3N4IIC9_ASCIM</name>
<dbReference type="OrthoDB" id="5372708at2759"/>